<keyword evidence="5" id="KW-0472">Membrane</keyword>
<dbReference type="Pfam" id="PF00560">
    <property type="entry name" value="LRR_1"/>
    <property type="match status" value="4"/>
</dbReference>
<dbReference type="Proteomes" id="UP000289738">
    <property type="component" value="Chromosome B04"/>
</dbReference>
<dbReference type="Gene3D" id="3.80.10.10">
    <property type="entry name" value="Ribonuclease Inhibitor"/>
    <property type="match status" value="1"/>
</dbReference>
<evidence type="ECO:0000256" key="3">
    <source>
        <dbReference type="ARBA" id="ARBA00022729"/>
    </source>
</evidence>
<evidence type="ECO:0000313" key="8">
    <source>
        <dbReference type="Proteomes" id="UP000289738"/>
    </source>
</evidence>
<dbReference type="GO" id="GO:0016020">
    <property type="term" value="C:membrane"/>
    <property type="evidence" value="ECO:0007669"/>
    <property type="project" value="UniProtKB-SubCell"/>
</dbReference>
<dbReference type="PANTHER" id="PTHR48065">
    <property type="entry name" value="OS10G0469600 PROTEIN"/>
    <property type="match status" value="1"/>
</dbReference>
<reference evidence="7 8" key="1">
    <citation type="submission" date="2019-01" db="EMBL/GenBank/DDBJ databases">
        <title>Sequencing of cultivated peanut Arachis hypogaea provides insights into genome evolution and oil improvement.</title>
        <authorList>
            <person name="Chen X."/>
        </authorList>
    </citation>
    <scope>NUCLEOTIDE SEQUENCE [LARGE SCALE GENOMIC DNA]</scope>
    <source>
        <strain evidence="8">cv. Fuhuasheng</strain>
        <tissue evidence="7">Leaves</tissue>
    </source>
</reference>
<accession>A0A444ZPX3</accession>
<evidence type="ECO:0008006" key="9">
    <source>
        <dbReference type="Google" id="ProtNLM"/>
    </source>
</evidence>
<proteinExistence type="predicted"/>
<keyword evidence="6" id="KW-0325">Glycoprotein</keyword>
<dbReference type="STRING" id="3818.A0A444ZPX3"/>
<dbReference type="AlphaFoldDB" id="A0A444ZPX3"/>
<organism evidence="7 8">
    <name type="scientific">Arachis hypogaea</name>
    <name type="common">Peanut</name>
    <dbReference type="NCBI Taxonomy" id="3818"/>
    <lineage>
        <taxon>Eukaryota</taxon>
        <taxon>Viridiplantae</taxon>
        <taxon>Streptophyta</taxon>
        <taxon>Embryophyta</taxon>
        <taxon>Tracheophyta</taxon>
        <taxon>Spermatophyta</taxon>
        <taxon>Magnoliopsida</taxon>
        <taxon>eudicotyledons</taxon>
        <taxon>Gunneridae</taxon>
        <taxon>Pentapetalae</taxon>
        <taxon>rosids</taxon>
        <taxon>fabids</taxon>
        <taxon>Fabales</taxon>
        <taxon>Fabaceae</taxon>
        <taxon>Papilionoideae</taxon>
        <taxon>50 kb inversion clade</taxon>
        <taxon>dalbergioids sensu lato</taxon>
        <taxon>Dalbergieae</taxon>
        <taxon>Pterocarpus clade</taxon>
        <taxon>Arachis</taxon>
    </lineage>
</organism>
<evidence type="ECO:0000313" key="7">
    <source>
        <dbReference type="EMBL" id="RYR16208.1"/>
    </source>
</evidence>
<dbReference type="SMR" id="A0A444ZPX3"/>
<dbReference type="SUPFAM" id="SSF52058">
    <property type="entry name" value="L domain-like"/>
    <property type="match status" value="2"/>
</dbReference>
<dbReference type="InterPro" id="IPR032675">
    <property type="entry name" value="LRR_dom_sf"/>
</dbReference>
<name>A0A444ZPX3_ARAHY</name>
<comment type="caution">
    <text evidence="7">The sequence shown here is derived from an EMBL/GenBank/DDBJ whole genome shotgun (WGS) entry which is preliminary data.</text>
</comment>
<evidence type="ECO:0000256" key="2">
    <source>
        <dbReference type="ARBA" id="ARBA00022614"/>
    </source>
</evidence>
<dbReference type="PANTHER" id="PTHR48065:SF11">
    <property type="entry name" value="OS11G0213300 PROTEIN"/>
    <property type="match status" value="1"/>
</dbReference>
<comment type="subcellular location">
    <subcellularLocation>
        <location evidence="1">Membrane</location>
    </subcellularLocation>
</comment>
<evidence type="ECO:0000256" key="6">
    <source>
        <dbReference type="ARBA" id="ARBA00023180"/>
    </source>
</evidence>
<evidence type="ECO:0000256" key="5">
    <source>
        <dbReference type="ARBA" id="ARBA00023136"/>
    </source>
</evidence>
<dbReference type="Gramene" id="arahy.Tifrunner.gnm2.ann2.Ah14g475200.1">
    <property type="protein sequence ID" value="arahy.Tifrunner.gnm2.ann2.Ah14g475200.1-CDS"/>
    <property type="gene ID" value="arahy.Tifrunner.gnm2.ann2.Ah14g475200"/>
</dbReference>
<evidence type="ECO:0000256" key="4">
    <source>
        <dbReference type="ARBA" id="ARBA00022737"/>
    </source>
</evidence>
<dbReference type="InterPro" id="IPR001611">
    <property type="entry name" value="Leu-rich_rpt"/>
</dbReference>
<gene>
    <name evidence="7" type="ORF">Ahy_B04g073203</name>
</gene>
<keyword evidence="4" id="KW-0677">Repeat</keyword>
<keyword evidence="3" id="KW-0732">Signal</keyword>
<sequence length="251" mass="28223">MNWLDISEAEISSNVPNWFWEFLPTMVKLNISHNHFKRKIENLPLIPQSALQIDLSSNSFEGPVQHFFQCQHKCFCPTTCFQQQIFLCVLTGQLPDCLMNFQSLGFLDLSNNYFHGSLPISMGSLRQIQSLHLGDNNFSGEIPLSFVNCTWIKLFDAAKNNLTGPFPSWIGNNLSNLFILSLHSNQFHGSMPLSICNLDELHLLDLSLNSLSGNIPKCISNLSAMASQANSKVDISMLMMHIMMILMALPA</sequence>
<dbReference type="FunFam" id="3.80.10.10:FF:000041">
    <property type="entry name" value="LRR receptor-like serine/threonine-protein kinase ERECTA"/>
    <property type="match status" value="1"/>
</dbReference>
<keyword evidence="8" id="KW-1185">Reference proteome</keyword>
<dbReference type="EMBL" id="SDMP01000014">
    <property type="protein sequence ID" value="RYR16208.1"/>
    <property type="molecule type" value="Genomic_DNA"/>
</dbReference>
<evidence type="ECO:0000256" key="1">
    <source>
        <dbReference type="ARBA" id="ARBA00004370"/>
    </source>
</evidence>
<keyword evidence="2" id="KW-0433">Leucine-rich repeat</keyword>
<protein>
    <recommendedName>
        <fullName evidence="9">LRR receptor-like serine/threonine-protein kinase</fullName>
    </recommendedName>
</protein>